<evidence type="ECO:0000256" key="8">
    <source>
        <dbReference type="ARBA" id="ARBA00023118"/>
    </source>
</evidence>
<dbReference type="Proteomes" id="UP000625527">
    <property type="component" value="Unassembled WGS sequence"/>
</dbReference>
<gene>
    <name evidence="11" type="ORF">IHE71_17345</name>
</gene>
<organism evidence="11 12">
    <name type="scientific">Myceligenerans pegani</name>
    <dbReference type="NCBI Taxonomy" id="2776917"/>
    <lineage>
        <taxon>Bacteria</taxon>
        <taxon>Bacillati</taxon>
        <taxon>Actinomycetota</taxon>
        <taxon>Actinomycetes</taxon>
        <taxon>Micrococcales</taxon>
        <taxon>Promicromonosporaceae</taxon>
        <taxon>Myceligenerans</taxon>
    </lineage>
</organism>
<comment type="similarity">
    <text evidence="1">In the N-terminal section; belongs to the CRISPR-associated nuclease Cas3-HD family.</text>
</comment>
<dbReference type="InterPro" id="IPR038257">
    <property type="entry name" value="CRISPR-assoc_Cas3_HD_sf"/>
</dbReference>
<keyword evidence="11" id="KW-0540">Nuclease</keyword>
<dbReference type="Gene3D" id="1.10.3210.30">
    <property type="match status" value="1"/>
</dbReference>
<dbReference type="InterPro" id="IPR001650">
    <property type="entry name" value="Helicase_C-like"/>
</dbReference>
<keyword evidence="3" id="KW-0479">Metal-binding</keyword>
<keyword evidence="11" id="KW-0255">Endonuclease</keyword>
<evidence type="ECO:0000259" key="10">
    <source>
        <dbReference type="PROSITE" id="PS51643"/>
    </source>
</evidence>
<dbReference type="PANTHER" id="PTHR47963:SF9">
    <property type="entry name" value="CRISPR-ASSOCIATED ENDONUCLEASE_HELICASE CAS3"/>
    <property type="match status" value="1"/>
</dbReference>
<keyword evidence="6" id="KW-0347">Helicase</keyword>
<keyword evidence="12" id="KW-1185">Reference proteome</keyword>
<evidence type="ECO:0000256" key="9">
    <source>
        <dbReference type="SAM" id="MobiDB-lite"/>
    </source>
</evidence>
<dbReference type="RefSeq" id="WP_192864010.1">
    <property type="nucleotide sequence ID" value="NZ_JADAQT010000102.1"/>
</dbReference>
<evidence type="ECO:0000313" key="12">
    <source>
        <dbReference type="Proteomes" id="UP000625527"/>
    </source>
</evidence>
<dbReference type="SMART" id="SM00487">
    <property type="entry name" value="DEXDc"/>
    <property type="match status" value="1"/>
</dbReference>
<comment type="caution">
    <text evidence="11">The sequence shown here is derived from an EMBL/GenBank/DDBJ whole genome shotgun (WGS) entry which is preliminary data.</text>
</comment>
<evidence type="ECO:0000256" key="3">
    <source>
        <dbReference type="ARBA" id="ARBA00022723"/>
    </source>
</evidence>
<dbReference type="Pfam" id="PF18019">
    <property type="entry name" value="Cas3_HD"/>
    <property type="match status" value="1"/>
</dbReference>
<dbReference type="InterPro" id="IPR027417">
    <property type="entry name" value="P-loop_NTPase"/>
</dbReference>
<dbReference type="InterPro" id="IPR054712">
    <property type="entry name" value="Cas3-like_dom"/>
</dbReference>
<dbReference type="Gene3D" id="3.40.50.300">
    <property type="entry name" value="P-loop containing nucleotide triphosphate hydrolases"/>
    <property type="match status" value="2"/>
</dbReference>
<evidence type="ECO:0000256" key="4">
    <source>
        <dbReference type="ARBA" id="ARBA00022741"/>
    </source>
</evidence>
<feature type="domain" description="HD Cas3-type" evidence="10">
    <location>
        <begin position="19"/>
        <end position="234"/>
    </location>
</feature>
<evidence type="ECO:0000256" key="5">
    <source>
        <dbReference type="ARBA" id="ARBA00022801"/>
    </source>
</evidence>
<evidence type="ECO:0000313" key="11">
    <source>
        <dbReference type="EMBL" id="MBE1877456.1"/>
    </source>
</evidence>
<dbReference type="Pfam" id="PF18395">
    <property type="entry name" value="Cas3_C"/>
    <property type="match status" value="1"/>
</dbReference>
<evidence type="ECO:0000256" key="1">
    <source>
        <dbReference type="ARBA" id="ARBA00006847"/>
    </source>
</evidence>
<feature type="compositionally biased region" description="Basic and acidic residues" evidence="9">
    <location>
        <begin position="714"/>
        <end position="723"/>
    </location>
</feature>
<evidence type="ECO:0000256" key="6">
    <source>
        <dbReference type="ARBA" id="ARBA00022806"/>
    </source>
</evidence>
<name>A0ABR9N1C7_9MICO</name>
<feature type="compositionally biased region" description="Low complexity" evidence="9">
    <location>
        <begin position="577"/>
        <end position="588"/>
    </location>
</feature>
<proteinExistence type="inferred from homology"/>
<evidence type="ECO:0000256" key="2">
    <source>
        <dbReference type="ARBA" id="ARBA00009046"/>
    </source>
</evidence>
<dbReference type="InterPro" id="IPR014001">
    <property type="entry name" value="Helicase_ATP-bd"/>
</dbReference>
<dbReference type="NCBIfam" id="TIGR01596">
    <property type="entry name" value="cas3_HD"/>
    <property type="match status" value="1"/>
</dbReference>
<dbReference type="CDD" id="cd09641">
    <property type="entry name" value="Cas3''_I"/>
    <property type="match status" value="1"/>
</dbReference>
<dbReference type="InterPro" id="IPR041372">
    <property type="entry name" value="Cas3_C"/>
</dbReference>
<evidence type="ECO:0000256" key="7">
    <source>
        <dbReference type="ARBA" id="ARBA00022840"/>
    </source>
</evidence>
<keyword evidence="8" id="KW-0051">Antiviral defense</keyword>
<accession>A0ABR9N1C7</accession>
<dbReference type="GO" id="GO:0004519">
    <property type="term" value="F:endonuclease activity"/>
    <property type="evidence" value="ECO:0007669"/>
    <property type="project" value="UniProtKB-KW"/>
</dbReference>
<dbReference type="InterPro" id="IPR006483">
    <property type="entry name" value="CRISPR-assoc_Cas3_HD"/>
</dbReference>
<dbReference type="PROSITE" id="PS51643">
    <property type="entry name" value="HD_CAS3"/>
    <property type="match status" value="1"/>
</dbReference>
<keyword evidence="5" id="KW-0378">Hydrolase</keyword>
<dbReference type="SMART" id="SM00490">
    <property type="entry name" value="HELICc"/>
    <property type="match status" value="1"/>
</dbReference>
<feature type="region of interest" description="Disordered" evidence="9">
    <location>
        <begin position="543"/>
        <end position="589"/>
    </location>
</feature>
<dbReference type="PANTHER" id="PTHR47963">
    <property type="entry name" value="DEAD-BOX ATP-DEPENDENT RNA HELICASE 47, MITOCHONDRIAL"/>
    <property type="match status" value="1"/>
</dbReference>
<keyword evidence="4" id="KW-0547">Nucleotide-binding</keyword>
<dbReference type="EMBL" id="JADAQT010000102">
    <property type="protein sequence ID" value="MBE1877456.1"/>
    <property type="molecule type" value="Genomic_DNA"/>
</dbReference>
<keyword evidence="7" id="KW-0067">ATP-binding</keyword>
<protein>
    <submittedName>
        <fullName evidence="11">CRISPR-associated endonuclease Cas3</fullName>
    </submittedName>
</protein>
<dbReference type="SUPFAM" id="SSF52540">
    <property type="entry name" value="P-loop containing nucleoside triphosphate hydrolases"/>
    <property type="match status" value="1"/>
</dbReference>
<sequence length="1050" mass="115639">MPRGAASSLWGKTSVDADGVLTWLPLIQHMEDSAAVAGRLWDRWLPAQLKRVLIDALPADDVGEGFPDGEAAARALLVFVAGAHDVGKATPAFQVKVSGADHSHGELARRVRESIGLAVEIPNYSELPHGRAGQVIVQRWLRESFGWDDVAYRAVGSVIGAHYGVPSSTREVDVAARRRELLGEDAWRETQDSLLNDLIARHGLTPHLESWASLRLTGTALMTLSGLVIAADWIASSTWLFPQAPIEDDVVRFDDRARLEAAWRKLRFPAPWSALDQGSDATTMLRERFELPQRAVARPLQAAALECARSMDLPGLLILEAPTGDGKTEAALLAAEILAARTGASGVFVALPTQATSDAMFARFLKWLARVPSTVSAADPDAPLVAQEAEQRAVYLAHGKSRLDPVFRMLRAGKADREEYAVASGIDDADDVAARRPHDSHALRGEAYVNWWFSDPKRGVLADFVVGTIDQGLFTSLQARHVVLRHLAMARKVVVLDEIHSYDAYMNRYLSSALEWFGAYGIPVVALSATLPSGLREELVQAYRKGRESRTSTPVPQRDTPPRAVQPRRRRRTESLTAASPTSAPAPAKQAVVRDVAVADEPTSFIGYDKAGVRHRLGVGSSGRSVTIDLERIGDGPEELVATVAEALGLERQADGTWRGEPTGCALVLRNTVRRAREAARLLARVLDPQHPDADPRRLVRLHHSQFITMDRQINDDELRRELGPPGEPTEVDDGRRERPRARVVVATQVAEQSLDIDVDFLVTDLAPIDLLLQRMGRLHRHSRPVSHRPARLARPRCVITGVDWNRDIGMPKPTQATKIYDAAAQLRSIAVLDEVFEGTGVVWIPQDLGPFVERAYGGQIPGRGEWRDVIAKADATSQRERQKQEGRARSYLLASPRQVTTLDGLLEHHAGEAERDGRARVRDTQDSIEVLLVEAQDGRYRIPSSNPSPLDGQWVVPDFADEPEIALALARCSVRVPLHVTQEDNGEALLNALEKHYHHPWQSVPELKGQLVLPLETGRDGRPIPVAGHVFTYNSRDGLEARKENKDKR</sequence>
<dbReference type="Pfam" id="PF22590">
    <property type="entry name" value="Cas3-like_C_2"/>
    <property type="match status" value="1"/>
</dbReference>
<comment type="similarity">
    <text evidence="2">In the central section; belongs to the CRISPR-associated helicase Cas3 family.</text>
</comment>
<dbReference type="CDD" id="cd17930">
    <property type="entry name" value="DEXHc_cas3"/>
    <property type="match status" value="1"/>
</dbReference>
<dbReference type="InterPro" id="IPR050547">
    <property type="entry name" value="DEAD_box_RNA_helicases"/>
</dbReference>
<reference evidence="11 12" key="1">
    <citation type="submission" date="2020-10" db="EMBL/GenBank/DDBJ databases">
        <title>Myceligenerans pegani sp. nov., an endophytic actinomycete isolated from Peganum harmala L. in Xinjiang, China.</title>
        <authorList>
            <person name="Xin L."/>
        </authorList>
    </citation>
    <scope>NUCLEOTIDE SEQUENCE [LARGE SCALE GENOMIC DNA]</scope>
    <source>
        <strain evidence="11 12">TRM65318</strain>
    </source>
</reference>
<feature type="region of interest" description="Disordered" evidence="9">
    <location>
        <begin position="714"/>
        <end position="739"/>
    </location>
</feature>